<dbReference type="EMBL" id="JAGIOE010000001">
    <property type="protein sequence ID" value="MBP2374392.1"/>
    <property type="molecule type" value="Genomic_DNA"/>
</dbReference>
<sequence length="85" mass="9437">MGETYGCELVIDDGVPRRLAKEFGLNVTATVSILCDAIRAKKLTMVMVESLADDLLSGEYFLPFEKGGFRQHVLENGLLDWDEAN</sequence>
<proteinExistence type="predicted"/>
<organism evidence="1 2">
    <name type="scientific">Paeniglutamicibacter psychrophenolicus</name>
    <dbReference type="NCBI Taxonomy" id="257454"/>
    <lineage>
        <taxon>Bacteria</taxon>
        <taxon>Bacillati</taxon>
        <taxon>Actinomycetota</taxon>
        <taxon>Actinomycetes</taxon>
        <taxon>Micrococcales</taxon>
        <taxon>Micrococcaceae</taxon>
        <taxon>Paeniglutamicibacter</taxon>
    </lineage>
</organism>
<dbReference type="RefSeq" id="WP_245348101.1">
    <property type="nucleotide sequence ID" value="NZ_BAAAMI010000006.1"/>
</dbReference>
<comment type="caution">
    <text evidence="1">The sequence shown here is derived from an EMBL/GenBank/DDBJ whole genome shotgun (WGS) entry which is preliminary data.</text>
</comment>
<protein>
    <submittedName>
        <fullName evidence="1">Nucleic acid-binding protein</fullName>
    </submittedName>
</protein>
<dbReference type="Proteomes" id="UP000766570">
    <property type="component" value="Unassembled WGS sequence"/>
</dbReference>
<name>A0ABS4WDV6_9MICC</name>
<accession>A0ABS4WDV6</accession>
<keyword evidence="2" id="KW-1185">Reference proteome</keyword>
<evidence type="ECO:0000313" key="2">
    <source>
        <dbReference type="Proteomes" id="UP000766570"/>
    </source>
</evidence>
<evidence type="ECO:0000313" key="1">
    <source>
        <dbReference type="EMBL" id="MBP2374392.1"/>
    </source>
</evidence>
<gene>
    <name evidence="1" type="ORF">JOF46_002304</name>
</gene>
<reference evidence="1 2" key="1">
    <citation type="submission" date="2021-03" db="EMBL/GenBank/DDBJ databases">
        <title>Sequencing the genomes of 1000 actinobacteria strains.</title>
        <authorList>
            <person name="Klenk H.-P."/>
        </authorList>
    </citation>
    <scope>NUCLEOTIDE SEQUENCE [LARGE SCALE GENOMIC DNA]</scope>
    <source>
        <strain evidence="1 2">DSM 15454</strain>
    </source>
</reference>